<evidence type="ECO:0000313" key="4">
    <source>
        <dbReference type="Proteomes" id="UP001162060"/>
    </source>
</evidence>
<feature type="compositionally biased region" description="Basic and acidic residues" evidence="1">
    <location>
        <begin position="52"/>
        <end position="63"/>
    </location>
</feature>
<evidence type="ECO:0000256" key="1">
    <source>
        <dbReference type="SAM" id="MobiDB-lite"/>
    </source>
</evidence>
<feature type="compositionally biased region" description="Polar residues" evidence="1">
    <location>
        <begin position="41"/>
        <end position="51"/>
    </location>
</feature>
<dbReference type="EMBL" id="CAKLBY020000169">
    <property type="protein sequence ID" value="CAK7930835.1"/>
    <property type="molecule type" value="Genomic_DNA"/>
</dbReference>
<protein>
    <recommendedName>
        <fullName evidence="5">RxLR effector candidate protein</fullName>
    </recommendedName>
</protein>
<feature type="chain" id="PRO_5043427094" description="RxLR effector candidate protein" evidence="2">
    <location>
        <begin position="20"/>
        <end position="387"/>
    </location>
</feature>
<reference evidence="3" key="1">
    <citation type="submission" date="2024-01" db="EMBL/GenBank/DDBJ databases">
        <authorList>
            <person name="Webb A."/>
        </authorList>
    </citation>
    <scope>NUCLEOTIDE SEQUENCE</scope>
    <source>
        <strain evidence="3">Pm1</strain>
    </source>
</reference>
<proteinExistence type="predicted"/>
<dbReference type="AlphaFoldDB" id="A0AAV1U8A6"/>
<name>A0AAV1U8A6_9STRA</name>
<dbReference type="Proteomes" id="UP001162060">
    <property type="component" value="Unassembled WGS sequence"/>
</dbReference>
<accession>A0AAV1U8A6</accession>
<feature type="signal peptide" evidence="2">
    <location>
        <begin position="1"/>
        <end position="19"/>
    </location>
</feature>
<evidence type="ECO:0000313" key="3">
    <source>
        <dbReference type="EMBL" id="CAK7930835.1"/>
    </source>
</evidence>
<evidence type="ECO:0000256" key="2">
    <source>
        <dbReference type="SAM" id="SignalP"/>
    </source>
</evidence>
<keyword evidence="2" id="KW-0732">Signal</keyword>
<gene>
    <name evidence="3" type="ORF">PM001_LOCUS15985</name>
</gene>
<organism evidence="3 4">
    <name type="scientific">Peronospora matthiolae</name>
    <dbReference type="NCBI Taxonomy" id="2874970"/>
    <lineage>
        <taxon>Eukaryota</taxon>
        <taxon>Sar</taxon>
        <taxon>Stramenopiles</taxon>
        <taxon>Oomycota</taxon>
        <taxon>Peronosporomycetes</taxon>
        <taxon>Peronosporales</taxon>
        <taxon>Peronosporaceae</taxon>
        <taxon>Peronospora</taxon>
    </lineage>
</organism>
<sequence>MRLHTIELWAALTLVSVEGDPAAATSELPTPSSGPPPPSSANNAIGFQSEITSRRAESPAAVSEERGIEEISLAASRIRQIADMEGGARTTRAVDKVRLEDNVSAAVLKQESLAPQKKVLLTGNAKKPGVPLSEDLMGVYLLQNVVDDLVHARQSASEREKELADKWWKELCKLFVRNDKPIADVAELLKVDELKGLTNKLEMLKDYIRISTTGGPDPFLETMKASLGNEENLVSFIGRAQLNDDAERGATELEGLQLAKWQAENKDPVKLLESMEMDKSMDALTSPGLYTVMKYIDAHNVKHPDRKFSVLTPVRGRLGDVNVLKDLVAAKLNGQSKVTEGFANKLLLEMKELYKGEGKSESDIRAASGIVSVKSVHNWVKHKLKRN</sequence>
<evidence type="ECO:0008006" key="5">
    <source>
        <dbReference type="Google" id="ProtNLM"/>
    </source>
</evidence>
<comment type="caution">
    <text evidence="3">The sequence shown here is derived from an EMBL/GenBank/DDBJ whole genome shotgun (WGS) entry which is preliminary data.</text>
</comment>
<feature type="region of interest" description="Disordered" evidence="1">
    <location>
        <begin position="22"/>
        <end position="63"/>
    </location>
</feature>